<accession>A0A8J5URW9</accession>
<dbReference type="AlphaFoldDB" id="A0A8J5URW9"/>
<dbReference type="RefSeq" id="XP_049266128.1">
    <property type="nucleotide sequence ID" value="XM_049409253.1"/>
</dbReference>
<dbReference type="OrthoDB" id="4020893at2759"/>
<evidence type="ECO:0000313" key="1">
    <source>
        <dbReference type="EMBL" id="KAG7665896.1"/>
    </source>
</evidence>
<dbReference type="EMBL" id="JAGSYN010000045">
    <property type="protein sequence ID" value="KAG7665896.1"/>
    <property type="molecule type" value="Genomic_DNA"/>
</dbReference>
<dbReference type="GeneID" id="73467320"/>
<reference evidence="1 2" key="1">
    <citation type="journal article" date="2021" name="DNA Res.">
        <title>Genome analysis of Candida subhashii reveals its hybrid nature and dual mitochondrial genome conformations.</title>
        <authorList>
            <person name="Mixao V."/>
            <person name="Hegedusova E."/>
            <person name="Saus E."/>
            <person name="Pryszcz L.P."/>
            <person name="Cillingova A."/>
            <person name="Nosek J."/>
            <person name="Gabaldon T."/>
        </authorList>
    </citation>
    <scope>NUCLEOTIDE SEQUENCE [LARGE SCALE GENOMIC DNA]</scope>
    <source>
        <strain evidence="1 2">CBS 10753</strain>
    </source>
</reference>
<proteinExistence type="predicted"/>
<protein>
    <submittedName>
        <fullName evidence="1">Uncharacterized protein</fullName>
    </submittedName>
</protein>
<evidence type="ECO:0000313" key="2">
    <source>
        <dbReference type="Proteomes" id="UP000694255"/>
    </source>
</evidence>
<organism evidence="1 2">
    <name type="scientific">[Candida] subhashii</name>
    <dbReference type="NCBI Taxonomy" id="561895"/>
    <lineage>
        <taxon>Eukaryota</taxon>
        <taxon>Fungi</taxon>
        <taxon>Dikarya</taxon>
        <taxon>Ascomycota</taxon>
        <taxon>Saccharomycotina</taxon>
        <taxon>Pichiomycetes</taxon>
        <taxon>Debaryomycetaceae</taxon>
        <taxon>Spathaspora</taxon>
    </lineage>
</organism>
<dbReference type="Proteomes" id="UP000694255">
    <property type="component" value="Unassembled WGS sequence"/>
</dbReference>
<gene>
    <name evidence="1" type="ORF">J8A68_000519</name>
</gene>
<comment type="caution">
    <text evidence="1">The sequence shown here is derived from an EMBL/GenBank/DDBJ whole genome shotgun (WGS) entry which is preliminary data.</text>
</comment>
<sequence>MTNCFRTLFGLRISLIRFTPREILLQATSYLDYSDKLQMIKKTNEIRILPLTVNIPLQDSLLVSTVTQSKECNWNLRLKTCWNKYILIYVRLQNSKSALESLFHDIKNWIDCIQRIENDAILIHCKEDASLIKLLKMNSPIFGVLMIVLRKNGGFDVFKSKDIIPYLDEMNKQLIKHIIPLRARVVFYVWGISINIPQSELIAYFKKIGKLISWRFAPIGQFGKFHVIQLQYARFSNLIQIKDLISNYSSATMILHI</sequence>
<keyword evidence="2" id="KW-1185">Reference proteome</keyword>
<name>A0A8J5URW9_9ASCO</name>